<name>A0A5C5Z4T4_9BACT</name>
<gene>
    <name evidence="1" type="ORF">CA13_38000</name>
</gene>
<organism evidence="1 2">
    <name type="scientific">Novipirellula herctigrandis</name>
    <dbReference type="NCBI Taxonomy" id="2527986"/>
    <lineage>
        <taxon>Bacteria</taxon>
        <taxon>Pseudomonadati</taxon>
        <taxon>Planctomycetota</taxon>
        <taxon>Planctomycetia</taxon>
        <taxon>Pirellulales</taxon>
        <taxon>Pirellulaceae</taxon>
        <taxon>Novipirellula</taxon>
    </lineage>
</organism>
<accession>A0A5C5Z4T4</accession>
<dbReference type="EMBL" id="SJPJ01000001">
    <property type="protein sequence ID" value="TWT82338.1"/>
    <property type="molecule type" value="Genomic_DNA"/>
</dbReference>
<proteinExistence type="predicted"/>
<reference evidence="1 2" key="1">
    <citation type="submission" date="2019-02" db="EMBL/GenBank/DDBJ databases">
        <title>Deep-cultivation of Planctomycetes and their phenomic and genomic characterization uncovers novel biology.</title>
        <authorList>
            <person name="Wiegand S."/>
            <person name="Jogler M."/>
            <person name="Boedeker C."/>
            <person name="Pinto D."/>
            <person name="Vollmers J."/>
            <person name="Rivas-Marin E."/>
            <person name="Kohn T."/>
            <person name="Peeters S.H."/>
            <person name="Heuer A."/>
            <person name="Rast P."/>
            <person name="Oberbeckmann S."/>
            <person name="Bunk B."/>
            <person name="Jeske O."/>
            <person name="Meyerdierks A."/>
            <person name="Storesund J.E."/>
            <person name="Kallscheuer N."/>
            <person name="Luecker S."/>
            <person name="Lage O.M."/>
            <person name="Pohl T."/>
            <person name="Merkel B.J."/>
            <person name="Hornburger P."/>
            <person name="Mueller R.-W."/>
            <person name="Bruemmer F."/>
            <person name="Labrenz M."/>
            <person name="Spormann A.M."/>
            <person name="Op Den Camp H."/>
            <person name="Overmann J."/>
            <person name="Amann R."/>
            <person name="Jetten M.S.M."/>
            <person name="Mascher T."/>
            <person name="Medema M.H."/>
            <person name="Devos D.P."/>
            <person name="Kaster A.-K."/>
            <person name="Ovreas L."/>
            <person name="Rohde M."/>
            <person name="Galperin M.Y."/>
            <person name="Jogler C."/>
        </authorList>
    </citation>
    <scope>NUCLEOTIDE SEQUENCE [LARGE SCALE GENOMIC DNA]</scope>
    <source>
        <strain evidence="1 2">CA13</strain>
    </source>
</reference>
<evidence type="ECO:0000313" key="1">
    <source>
        <dbReference type="EMBL" id="TWT82338.1"/>
    </source>
</evidence>
<dbReference type="AlphaFoldDB" id="A0A5C5Z4T4"/>
<protein>
    <submittedName>
        <fullName evidence="1">Uncharacterized protein</fullName>
    </submittedName>
</protein>
<dbReference type="Proteomes" id="UP000315010">
    <property type="component" value="Unassembled WGS sequence"/>
</dbReference>
<comment type="caution">
    <text evidence="1">The sequence shown here is derived from an EMBL/GenBank/DDBJ whole genome shotgun (WGS) entry which is preliminary data.</text>
</comment>
<evidence type="ECO:0000313" key="2">
    <source>
        <dbReference type="Proteomes" id="UP000315010"/>
    </source>
</evidence>
<keyword evidence="2" id="KW-1185">Reference proteome</keyword>
<sequence length="64" mass="7826">MNPKTNPNTNSKTSSKTRAWGSVLPREYDANRHQRFMCKEMRVAYRIQFGWRRFLMISYWRLLV</sequence>
<dbReference type="RefSeq" id="WP_146398780.1">
    <property type="nucleotide sequence ID" value="NZ_SJPJ01000001.1"/>
</dbReference>